<dbReference type="Proteomes" id="UP001497535">
    <property type="component" value="Unassembled WGS sequence"/>
</dbReference>
<proteinExistence type="predicted"/>
<evidence type="ECO:0000313" key="2">
    <source>
        <dbReference type="Proteomes" id="UP001497535"/>
    </source>
</evidence>
<reference evidence="1" key="1">
    <citation type="submission" date="2023-11" db="EMBL/GenBank/DDBJ databases">
        <authorList>
            <person name="Poullet M."/>
        </authorList>
    </citation>
    <scope>NUCLEOTIDE SEQUENCE</scope>
    <source>
        <strain evidence="1">E1834</strain>
    </source>
</reference>
<sequence length="120" mass="13535">MDKSQFFKSLELAPNCRLQLSGLNWEWHTLDTMRAHFEQFGPVEQLEMVAFPRGYGFLSFETQSAVDRCLAFGLEQIVNGHSVDIKLATPDSLETLIQTTNQQQQNAATMTGDNCFDDDG</sequence>
<keyword evidence="2" id="KW-1185">Reference proteome</keyword>
<comment type="caution">
    <text evidence="1">The sequence shown here is derived from an EMBL/GenBank/DDBJ whole genome shotgun (WGS) entry which is preliminary data.</text>
</comment>
<evidence type="ECO:0000313" key="1">
    <source>
        <dbReference type="EMBL" id="CAK5084935.1"/>
    </source>
</evidence>
<protein>
    <submittedName>
        <fullName evidence="1">Uncharacterized protein</fullName>
    </submittedName>
</protein>
<accession>A0ACB1A0Y1</accession>
<name>A0ACB1A0Y1_MELEN</name>
<dbReference type="EMBL" id="CAVMJV010000055">
    <property type="protein sequence ID" value="CAK5084935.1"/>
    <property type="molecule type" value="Genomic_DNA"/>
</dbReference>
<organism evidence="1 2">
    <name type="scientific">Meloidogyne enterolobii</name>
    <name type="common">Root-knot nematode worm</name>
    <name type="synonym">Meloidogyne mayaguensis</name>
    <dbReference type="NCBI Taxonomy" id="390850"/>
    <lineage>
        <taxon>Eukaryota</taxon>
        <taxon>Metazoa</taxon>
        <taxon>Ecdysozoa</taxon>
        <taxon>Nematoda</taxon>
        <taxon>Chromadorea</taxon>
        <taxon>Rhabditida</taxon>
        <taxon>Tylenchina</taxon>
        <taxon>Tylenchomorpha</taxon>
        <taxon>Tylenchoidea</taxon>
        <taxon>Meloidogynidae</taxon>
        <taxon>Meloidogyninae</taxon>
        <taxon>Meloidogyne</taxon>
    </lineage>
</organism>
<gene>
    <name evidence="1" type="ORF">MENTE1834_LOCUS32346</name>
</gene>